<evidence type="ECO:0000259" key="7">
    <source>
        <dbReference type="Pfam" id="PF04055"/>
    </source>
</evidence>
<dbReference type="Pfam" id="PF04055">
    <property type="entry name" value="Radical_SAM"/>
    <property type="match status" value="1"/>
</dbReference>
<evidence type="ECO:0000313" key="10">
    <source>
        <dbReference type="Proteomes" id="UP000324707"/>
    </source>
</evidence>
<comment type="cofactor">
    <cofactor evidence="1">
        <name>[4Fe-4S] cluster</name>
        <dbReference type="ChEBI" id="CHEBI:49883"/>
    </cofactor>
</comment>
<name>A0A5C8E7Y7_9SPIR</name>
<dbReference type="PANTHER" id="PTHR43787:SF10">
    <property type="entry name" value="COFACTOR MODIFYING PROTEIN"/>
    <property type="match status" value="1"/>
</dbReference>
<dbReference type="InterPro" id="IPR023885">
    <property type="entry name" value="4Fe4S-binding_SPASM_dom"/>
</dbReference>
<dbReference type="GO" id="GO:0046872">
    <property type="term" value="F:metal ion binding"/>
    <property type="evidence" value="ECO:0007669"/>
    <property type="project" value="UniProtKB-KW"/>
</dbReference>
<dbReference type="CDD" id="cd01335">
    <property type="entry name" value="Radical_SAM"/>
    <property type="match status" value="1"/>
</dbReference>
<keyword evidence="6" id="KW-0411">Iron-sulfur</keyword>
<keyword evidence="4" id="KW-0479">Metal-binding</keyword>
<dbReference type="InterPro" id="IPR013785">
    <property type="entry name" value="Aldolase_TIM"/>
</dbReference>
<keyword evidence="2" id="KW-0004">4Fe-4S</keyword>
<evidence type="ECO:0000313" key="9">
    <source>
        <dbReference type="EMBL" id="TXJ33856.1"/>
    </source>
</evidence>
<evidence type="ECO:0000256" key="2">
    <source>
        <dbReference type="ARBA" id="ARBA00022485"/>
    </source>
</evidence>
<accession>A0A5C8E7Y7</accession>
<dbReference type="GO" id="GO:0051539">
    <property type="term" value="F:4 iron, 4 sulfur cluster binding"/>
    <property type="evidence" value="ECO:0007669"/>
    <property type="project" value="UniProtKB-KW"/>
</dbReference>
<dbReference type="PANTHER" id="PTHR43787">
    <property type="entry name" value="FEMO COFACTOR BIOSYNTHESIS PROTEIN NIFB-RELATED"/>
    <property type="match status" value="1"/>
</dbReference>
<dbReference type="InterPro" id="IPR058240">
    <property type="entry name" value="rSAM_sf"/>
</dbReference>
<evidence type="ECO:0000256" key="6">
    <source>
        <dbReference type="ARBA" id="ARBA00023014"/>
    </source>
</evidence>
<dbReference type="AlphaFoldDB" id="A0A5C8E7Y7"/>
<proteinExistence type="predicted"/>
<dbReference type="Pfam" id="PF13186">
    <property type="entry name" value="SPASM"/>
    <property type="match status" value="1"/>
</dbReference>
<dbReference type="CDD" id="cd21109">
    <property type="entry name" value="SPASM"/>
    <property type="match status" value="1"/>
</dbReference>
<dbReference type="GO" id="GO:0003824">
    <property type="term" value="F:catalytic activity"/>
    <property type="evidence" value="ECO:0007669"/>
    <property type="project" value="InterPro"/>
</dbReference>
<evidence type="ECO:0000259" key="8">
    <source>
        <dbReference type="Pfam" id="PF13186"/>
    </source>
</evidence>
<evidence type="ECO:0000256" key="5">
    <source>
        <dbReference type="ARBA" id="ARBA00023004"/>
    </source>
</evidence>
<dbReference type="EMBL" id="SAXX01000009">
    <property type="protein sequence ID" value="TXJ33856.1"/>
    <property type="molecule type" value="Genomic_DNA"/>
</dbReference>
<keyword evidence="5" id="KW-0408">Iron</keyword>
<gene>
    <name evidence="9" type="ORF">EPJ69_03590</name>
</gene>
<feature type="domain" description="4Fe4S-binding SPASM" evidence="8">
    <location>
        <begin position="271"/>
        <end position="341"/>
    </location>
</feature>
<dbReference type="RefSeq" id="WP_147736213.1">
    <property type="nucleotide sequence ID" value="NZ_SAXX01000009.1"/>
</dbReference>
<dbReference type="SFLD" id="SFLDS00029">
    <property type="entry name" value="Radical_SAM"/>
    <property type="match status" value="1"/>
</dbReference>
<organism evidence="9 10">
    <name type="scientific">Brachyspira aalborgi</name>
    <dbReference type="NCBI Taxonomy" id="29522"/>
    <lineage>
        <taxon>Bacteria</taxon>
        <taxon>Pseudomonadati</taxon>
        <taxon>Spirochaetota</taxon>
        <taxon>Spirochaetia</taxon>
        <taxon>Brachyspirales</taxon>
        <taxon>Brachyspiraceae</taxon>
        <taxon>Brachyspira</taxon>
    </lineage>
</organism>
<feature type="domain" description="Radical SAM core" evidence="7">
    <location>
        <begin position="81"/>
        <end position="186"/>
    </location>
</feature>
<dbReference type="Gene3D" id="3.20.20.70">
    <property type="entry name" value="Aldolase class I"/>
    <property type="match status" value="1"/>
</dbReference>
<keyword evidence="3" id="KW-0949">S-adenosyl-L-methionine</keyword>
<protein>
    <submittedName>
        <fullName evidence="9">Radical SAM protein</fullName>
    </submittedName>
</protein>
<dbReference type="Proteomes" id="UP000324707">
    <property type="component" value="Unassembled WGS sequence"/>
</dbReference>
<comment type="caution">
    <text evidence="9">The sequence shown here is derived from an EMBL/GenBank/DDBJ whole genome shotgun (WGS) entry which is preliminary data.</text>
</comment>
<dbReference type="SUPFAM" id="SSF102114">
    <property type="entry name" value="Radical SAM enzymes"/>
    <property type="match status" value="1"/>
</dbReference>
<evidence type="ECO:0000256" key="1">
    <source>
        <dbReference type="ARBA" id="ARBA00001966"/>
    </source>
</evidence>
<sequence length="350" mass="41631">MKKIISEDIIKNIDEIVWYIPFRKLRDSIRKLLINYINNSNYIYNELEIRRRENELTTYSKDYYYKKRVFKENVQLVEIGISSFCNRKCWFCPNSIIDRNSCNIELNENLFLKLLSELREINYSNNICLHRYNEPLYNKELLIKRIKQVREYLPQAYIYIVTNGDYLTLDYLEILRDAGVDEIRISYYYNGNDKNVPFDIENIIKPGMQKFLNKLNLDYSVLYQRDNYYALKVEYEYIKVTCVSADFKTIGADRGGILKDNVNIVNRICKCFTPNFQIVVDYDANYTLCCNIRSDDKNNKNYILGNIETHSVFDIFMGEKTINFRKELLLEGPKKGPCANCSDKRLWDGL</sequence>
<evidence type="ECO:0000256" key="3">
    <source>
        <dbReference type="ARBA" id="ARBA00022691"/>
    </source>
</evidence>
<evidence type="ECO:0000256" key="4">
    <source>
        <dbReference type="ARBA" id="ARBA00022723"/>
    </source>
</evidence>
<dbReference type="InterPro" id="IPR007197">
    <property type="entry name" value="rSAM"/>
</dbReference>
<reference evidence="9 10" key="1">
    <citation type="journal article" date="1992" name="Lakartidningen">
        <title>[Penicillin V and not amoxicillin is the first choice preparation in acute otitis].</title>
        <authorList>
            <person name="Kamme C."/>
            <person name="Lundgren K."/>
            <person name="Prellner K."/>
        </authorList>
    </citation>
    <scope>NUCLEOTIDE SEQUENCE [LARGE SCALE GENOMIC DNA]</scope>
    <source>
        <strain evidence="9 10">PC5538III-lc</strain>
    </source>
</reference>